<name>A0A0F9HQR6_9ZZZZ</name>
<comment type="caution">
    <text evidence="2">The sequence shown here is derived from an EMBL/GenBank/DDBJ whole genome shotgun (WGS) entry which is preliminary data.</text>
</comment>
<sequence length="197" mass="21993">MGTVFNNKKRHSVVNSTTHVRTGMSEEKRCDAERIRSFAELQATEPARLAYLHSLEVDQMHGRAEAASREANLLPDAAFQLTSRGSLKEARIMRERAASALREARFMRAHVAAASRSNLEAMEQPRIVARTAEEATAGDESLPPEREQIAKEKARRSIESMRGMMDQCPKIEDMYGKEYPIVRAFVSTATAPATSNE</sequence>
<feature type="compositionally biased region" description="Basic and acidic residues" evidence="1">
    <location>
        <begin position="143"/>
        <end position="159"/>
    </location>
</feature>
<dbReference type="EMBL" id="LAZR01023734">
    <property type="protein sequence ID" value="KKL77497.1"/>
    <property type="molecule type" value="Genomic_DNA"/>
</dbReference>
<gene>
    <name evidence="2" type="ORF">LCGC14_2034310</name>
</gene>
<protein>
    <submittedName>
        <fullName evidence="2">Uncharacterized protein</fullName>
    </submittedName>
</protein>
<evidence type="ECO:0000313" key="2">
    <source>
        <dbReference type="EMBL" id="KKL77497.1"/>
    </source>
</evidence>
<reference evidence="2" key="1">
    <citation type="journal article" date="2015" name="Nature">
        <title>Complex archaea that bridge the gap between prokaryotes and eukaryotes.</title>
        <authorList>
            <person name="Spang A."/>
            <person name="Saw J.H."/>
            <person name="Jorgensen S.L."/>
            <person name="Zaremba-Niedzwiedzka K."/>
            <person name="Martijn J."/>
            <person name="Lind A.E."/>
            <person name="van Eijk R."/>
            <person name="Schleper C."/>
            <person name="Guy L."/>
            <person name="Ettema T.J."/>
        </authorList>
    </citation>
    <scope>NUCLEOTIDE SEQUENCE</scope>
</reference>
<organism evidence="2">
    <name type="scientific">marine sediment metagenome</name>
    <dbReference type="NCBI Taxonomy" id="412755"/>
    <lineage>
        <taxon>unclassified sequences</taxon>
        <taxon>metagenomes</taxon>
        <taxon>ecological metagenomes</taxon>
    </lineage>
</organism>
<evidence type="ECO:0000256" key="1">
    <source>
        <dbReference type="SAM" id="MobiDB-lite"/>
    </source>
</evidence>
<feature type="region of interest" description="Disordered" evidence="1">
    <location>
        <begin position="133"/>
        <end position="162"/>
    </location>
</feature>
<proteinExistence type="predicted"/>
<accession>A0A0F9HQR6</accession>
<dbReference type="AlphaFoldDB" id="A0A0F9HQR6"/>